<dbReference type="OrthoDB" id="9808276at2"/>
<protein>
    <submittedName>
        <fullName evidence="2">Nucleoside-diphosphate-sugar epimerase</fullName>
    </submittedName>
</protein>
<dbReference type="CDD" id="cd05266">
    <property type="entry name" value="SDR_a4"/>
    <property type="match status" value="1"/>
</dbReference>
<dbReference type="EMBL" id="FTNV01000001">
    <property type="protein sequence ID" value="SIR87166.1"/>
    <property type="molecule type" value="Genomic_DNA"/>
</dbReference>
<evidence type="ECO:0000313" key="2">
    <source>
        <dbReference type="EMBL" id="SIR87166.1"/>
    </source>
</evidence>
<sequence>MTKTLFCFGYGYSARALGALLRREGGWRIIGTTRDAQKAEMLEAEGVEPVIWPGSDISAQLNEATHLLISAGPNEDGDPVLAELHAAIARVAPRLEWAGYLSTTGVYGDQDGGWVDETTPLDPGTRRGVLRQEAEAAWAAIPGLPLHIFRLAGIYGPGRGPFAKVRSGRARRIIKDGQVFSRIHVEDIAQIVAASMHAPDPGAVYNLCDNDPAPPQDVIAYAAELLGLPLPEAVPFEEAEMSQMARSFYSESKRVRNDRIKTDLGITLRYPTYREGLRAMMDDPANGS</sequence>
<gene>
    <name evidence="2" type="ORF">SAMN05421666_0226</name>
</gene>
<dbReference type="Proteomes" id="UP000186019">
    <property type="component" value="Unassembled WGS sequence"/>
</dbReference>
<dbReference type="STRING" id="573024.SAMN05216208_1908"/>
<keyword evidence="1" id="KW-0520">NAD</keyword>
<name>A0A1N7EGG1_9RHOB</name>
<evidence type="ECO:0000313" key="3">
    <source>
        <dbReference type="Proteomes" id="UP000186019"/>
    </source>
</evidence>
<dbReference type="AlphaFoldDB" id="A0A1N7EGG1"/>
<organism evidence="2 3">
    <name type="scientific">Roseovarius nanhaiticus</name>
    <dbReference type="NCBI Taxonomy" id="573024"/>
    <lineage>
        <taxon>Bacteria</taxon>
        <taxon>Pseudomonadati</taxon>
        <taxon>Pseudomonadota</taxon>
        <taxon>Alphaproteobacteria</taxon>
        <taxon>Rhodobacterales</taxon>
        <taxon>Roseobacteraceae</taxon>
        <taxon>Roseovarius</taxon>
    </lineage>
</organism>
<dbReference type="Gene3D" id="3.40.50.720">
    <property type="entry name" value="NAD(P)-binding Rossmann-like Domain"/>
    <property type="match status" value="1"/>
</dbReference>
<reference evidence="2 3" key="1">
    <citation type="submission" date="2017-01" db="EMBL/GenBank/DDBJ databases">
        <authorList>
            <person name="Mah S.A."/>
            <person name="Swanson W.J."/>
            <person name="Moy G.W."/>
            <person name="Vacquier V.D."/>
        </authorList>
    </citation>
    <scope>NUCLEOTIDE SEQUENCE [LARGE SCALE GENOMIC DNA]</scope>
    <source>
        <strain evidence="2 3">DSM 29590</strain>
    </source>
</reference>
<evidence type="ECO:0000256" key="1">
    <source>
        <dbReference type="ARBA" id="ARBA00023027"/>
    </source>
</evidence>
<dbReference type="InterPro" id="IPR036291">
    <property type="entry name" value="NAD(P)-bd_dom_sf"/>
</dbReference>
<dbReference type="PANTHER" id="PTHR43574">
    <property type="entry name" value="EPIMERASE-RELATED"/>
    <property type="match status" value="1"/>
</dbReference>
<dbReference type="RefSeq" id="WP_076530240.1">
    <property type="nucleotide sequence ID" value="NZ_FOAC01000001.1"/>
</dbReference>
<dbReference type="SUPFAM" id="SSF51735">
    <property type="entry name" value="NAD(P)-binding Rossmann-fold domains"/>
    <property type="match status" value="1"/>
</dbReference>
<proteinExistence type="predicted"/>
<keyword evidence="3" id="KW-1185">Reference proteome</keyword>
<accession>A0A1N7EGG1</accession>